<name>A0A815Z1V1_9BILA</name>
<organism evidence="1 2">
    <name type="scientific">Rotaria magnacalcarata</name>
    <dbReference type="NCBI Taxonomy" id="392030"/>
    <lineage>
        <taxon>Eukaryota</taxon>
        <taxon>Metazoa</taxon>
        <taxon>Spiralia</taxon>
        <taxon>Gnathifera</taxon>
        <taxon>Rotifera</taxon>
        <taxon>Eurotatoria</taxon>
        <taxon>Bdelloidea</taxon>
        <taxon>Philodinida</taxon>
        <taxon>Philodinidae</taxon>
        <taxon>Rotaria</taxon>
    </lineage>
</organism>
<evidence type="ECO:0000313" key="2">
    <source>
        <dbReference type="Proteomes" id="UP000663834"/>
    </source>
</evidence>
<comment type="caution">
    <text evidence="1">The sequence shown here is derived from an EMBL/GenBank/DDBJ whole genome shotgun (WGS) entry which is preliminary data.</text>
</comment>
<gene>
    <name evidence="1" type="ORF">KQP761_LOCUS19756</name>
</gene>
<dbReference type="Proteomes" id="UP000663834">
    <property type="component" value="Unassembled WGS sequence"/>
</dbReference>
<proteinExistence type="predicted"/>
<protein>
    <submittedName>
        <fullName evidence="1">Uncharacterized protein</fullName>
    </submittedName>
</protein>
<evidence type="ECO:0000313" key="1">
    <source>
        <dbReference type="EMBL" id="CAF1576935.1"/>
    </source>
</evidence>
<sequence>MVRCETSNQNSRFIAAAPPPMAFASTATMFVSNNTSCNAIPEISDEELLDGIDVLKTTATTTIIII</sequence>
<feature type="non-terminal residue" evidence="1">
    <location>
        <position position="66"/>
    </location>
</feature>
<dbReference type="AlphaFoldDB" id="A0A815Z1V1"/>
<dbReference type="EMBL" id="CAJNOW010010156">
    <property type="protein sequence ID" value="CAF1576935.1"/>
    <property type="molecule type" value="Genomic_DNA"/>
</dbReference>
<accession>A0A815Z1V1</accession>
<reference evidence="1" key="1">
    <citation type="submission" date="2021-02" db="EMBL/GenBank/DDBJ databases">
        <authorList>
            <person name="Nowell W R."/>
        </authorList>
    </citation>
    <scope>NUCLEOTIDE SEQUENCE</scope>
</reference>